<dbReference type="SMART" id="SM00181">
    <property type="entry name" value="EGF"/>
    <property type="match status" value="2"/>
</dbReference>
<name>A0A4Y7KIG6_PAPSO</name>
<dbReference type="STRING" id="3469.A0A4Y7KIG6"/>
<dbReference type="OMA" id="VNSTIFY"/>
<dbReference type="InterPro" id="IPR049883">
    <property type="entry name" value="NOTCH1_EGF-like"/>
</dbReference>
<feature type="domain" description="EGF-like" evidence="20">
    <location>
        <begin position="317"/>
        <end position="352"/>
    </location>
</feature>
<sequence length="767" mass="84995">MFQHIMIFYTLLTLSISSFSLSVAETSDMVQAKSGCQQKCGNVTIPYPFGIGNACSMNGNTRYKIICDSSFNPPKPFIDASGDKLQVLSISDTEVRIKNSFTIVYCNDHSGKSMANDDYEESGLYPYINLRNTPFTVSFTRNNLFGIGCDLAGVALWTDGNDERQEVMRECKSSCEIKETTARTSCNSNGYICCETDIPKGTKRFSGEVYMPETKNVTKTSNLCNFALLAELGQYSFNPQDLTMEGFLTTYKNVVIPVVLDWAMESNRTCEEEEVNSKTYACQANSYCSETTNIPGYRCICSKGYKGNPYLESGCTDVNECEDKNNNPCSEGICTNTIGSYKCSCPEGKSGDGRKDGPGCISIVYKETVGKAEFPVLKVALGIGLGILIIIIGGFLLHLSIRKRKLFKLKEKFFEQNGGLLLRQLLSSNEKGAESTRIFTSEELKSATNKYNESEVLGEGGYGIVYRGTLSDNRVVAIKKSKVIDQSQIEQFVNELVILTQINHRNVVKLLGCCLETEVPMLVYEYVSSGTLFQHIHSKQNDSTGMPSITWESRLRIATEIASAIAYLHSAASPPIIHRDIKSTNILLDENYTAKVADFGASRLVPLDHTHINTIVHGTFGYLDPEYFNSSQLTDKSDVYSFGVVLAELLTDEKPVCVMRPENQKNLSTYFMSLMEGDDAFQLMNEKFASDGKLEEVFAVAEIARKCLNLKGEMRPTMKEIAADLQVLLRSYGQDHQTSNKNGTSNLPSDAIDLYSIPSYSSTSVSF</sequence>
<evidence type="ECO:0000256" key="17">
    <source>
        <dbReference type="SAM" id="Phobius"/>
    </source>
</evidence>
<dbReference type="Gene3D" id="1.10.510.10">
    <property type="entry name" value="Transferase(Phosphotransferase) domain 1"/>
    <property type="match status" value="1"/>
</dbReference>
<gene>
    <name evidence="21" type="ORF">C5167_034841</name>
</gene>
<evidence type="ECO:0000259" key="19">
    <source>
        <dbReference type="PROSITE" id="PS50011"/>
    </source>
</evidence>
<dbReference type="InterPro" id="IPR009030">
    <property type="entry name" value="Growth_fac_rcpt_cys_sf"/>
</dbReference>
<dbReference type="PROSITE" id="PS00108">
    <property type="entry name" value="PROTEIN_KINASE_ST"/>
    <property type="match status" value="1"/>
</dbReference>
<dbReference type="GO" id="GO:0004674">
    <property type="term" value="F:protein serine/threonine kinase activity"/>
    <property type="evidence" value="ECO:0007669"/>
    <property type="project" value="UniProtKB-KW"/>
</dbReference>
<dbReference type="PANTHER" id="PTHR27005:SF492">
    <property type="entry name" value="LOW QUALITY PROTEIN: WALL-ASSOCIATED RECEPTOR KINASE-LIKE 1"/>
    <property type="match status" value="1"/>
</dbReference>
<evidence type="ECO:0000256" key="11">
    <source>
        <dbReference type="ARBA" id="ARBA00022989"/>
    </source>
</evidence>
<accession>A0A4Y7KIG6</accession>
<dbReference type="Gene3D" id="2.90.20.10">
    <property type="entry name" value="Plasmodium vivax P25 domain"/>
    <property type="match status" value="1"/>
</dbReference>
<evidence type="ECO:0008006" key="23">
    <source>
        <dbReference type="Google" id="ProtNLM"/>
    </source>
</evidence>
<evidence type="ECO:0000256" key="1">
    <source>
        <dbReference type="ARBA" id="ARBA00004479"/>
    </source>
</evidence>
<evidence type="ECO:0000256" key="16">
    <source>
        <dbReference type="PROSITE-ProRule" id="PRU10141"/>
    </source>
</evidence>
<dbReference type="InterPro" id="IPR000742">
    <property type="entry name" value="EGF"/>
</dbReference>
<dbReference type="InterPro" id="IPR001245">
    <property type="entry name" value="Ser-Thr/Tyr_kinase_cat_dom"/>
</dbReference>
<keyword evidence="10 16" id="KW-0067">ATP-binding</keyword>
<evidence type="ECO:0000256" key="18">
    <source>
        <dbReference type="SAM" id="SignalP"/>
    </source>
</evidence>
<keyword evidence="9" id="KW-0418">Kinase</keyword>
<dbReference type="Pfam" id="PF13947">
    <property type="entry name" value="GUB_WAK_bind"/>
    <property type="match status" value="1"/>
</dbReference>
<keyword evidence="5 17" id="KW-0812">Transmembrane</keyword>
<organism evidence="21 22">
    <name type="scientific">Papaver somniferum</name>
    <name type="common">Opium poppy</name>
    <dbReference type="NCBI Taxonomy" id="3469"/>
    <lineage>
        <taxon>Eukaryota</taxon>
        <taxon>Viridiplantae</taxon>
        <taxon>Streptophyta</taxon>
        <taxon>Embryophyta</taxon>
        <taxon>Tracheophyta</taxon>
        <taxon>Spermatophyta</taxon>
        <taxon>Magnoliopsida</taxon>
        <taxon>Ranunculales</taxon>
        <taxon>Papaveraceae</taxon>
        <taxon>Papaveroideae</taxon>
        <taxon>Papaver</taxon>
    </lineage>
</organism>
<dbReference type="InterPro" id="IPR008271">
    <property type="entry name" value="Ser/Thr_kinase_AS"/>
</dbReference>
<evidence type="ECO:0000256" key="13">
    <source>
        <dbReference type="ARBA" id="ARBA00023157"/>
    </source>
</evidence>
<keyword evidence="14" id="KW-0325">Glycoprotein</keyword>
<dbReference type="InterPro" id="IPR000719">
    <property type="entry name" value="Prot_kinase_dom"/>
</dbReference>
<evidence type="ECO:0000256" key="14">
    <source>
        <dbReference type="ARBA" id="ARBA00023180"/>
    </source>
</evidence>
<evidence type="ECO:0000256" key="8">
    <source>
        <dbReference type="ARBA" id="ARBA00022741"/>
    </source>
</evidence>
<dbReference type="Pfam" id="PF07645">
    <property type="entry name" value="EGF_CA"/>
    <property type="match status" value="1"/>
</dbReference>
<protein>
    <recommendedName>
        <fullName evidence="23">Protein kinase domain-containing protein</fullName>
    </recommendedName>
</protein>
<dbReference type="PANTHER" id="PTHR27005">
    <property type="entry name" value="WALL-ASSOCIATED RECEPTOR KINASE-LIKE 21"/>
    <property type="match status" value="1"/>
</dbReference>
<dbReference type="SMART" id="SM00220">
    <property type="entry name" value="S_TKc"/>
    <property type="match status" value="1"/>
</dbReference>
<keyword evidence="22" id="KW-1185">Reference proteome</keyword>
<dbReference type="InterPro" id="IPR000152">
    <property type="entry name" value="EGF-type_Asp/Asn_hydroxyl_site"/>
</dbReference>
<evidence type="ECO:0000256" key="3">
    <source>
        <dbReference type="ARBA" id="ARBA00022536"/>
    </source>
</evidence>
<dbReference type="GO" id="GO:0030247">
    <property type="term" value="F:polysaccharide binding"/>
    <property type="evidence" value="ECO:0007669"/>
    <property type="project" value="InterPro"/>
</dbReference>
<dbReference type="PROSITE" id="PS00107">
    <property type="entry name" value="PROTEIN_KINASE_ATP"/>
    <property type="match status" value="1"/>
</dbReference>
<dbReference type="GO" id="GO:0007166">
    <property type="term" value="P:cell surface receptor signaling pathway"/>
    <property type="evidence" value="ECO:0007669"/>
    <property type="project" value="InterPro"/>
</dbReference>
<dbReference type="Pfam" id="PF07714">
    <property type="entry name" value="PK_Tyr_Ser-Thr"/>
    <property type="match status" value="1"/>
</dbReference>
<dbReference type="GO" id="GO:0005509">
    <property type="term" value="F:calcium ion binding"/>
    <property type="evidence" value="ECO:0007669"/>
    <property type="project" value="InterPro"/>
</dbReference>
<evidence type="ECO:0000256" key="10">
    <source>
        <dbReference type="ARBA" id="ARBA00022840"/>
    </source>
</evidence>
<dbReference type="Proteomes" id="UP000316621">
    <property type="component" value="Chromosome 7"/>
</dbReference>
<dbReference type="SUPFAM" id="SSF57196">
    <property type="entry name" value="EGF/Laminin"/>
    <property type="match status" value="1"/>
</dbReference>
<dbReference type="AlphaFoldDB" id="A0A4Y7KIG6"/>
<evidence type="ECO:0000256" key="2">
    <source>
        <dbReference type="ARBA" id="ARBA00022527"/>
    </source>
</evidence>
<dbReference type="SUPFAM" id="SSF56112">
    <property type="entry name" value="Protein kinase-like (PK-like)"/>
    <property type="match status" value="1"/>
</dbReference>
<evidence type="ECO:0000256" key="7">
    <source>
        <dbReference type="ARBA" id="ARBA00022737"/>
    </source>
</evidence>
<dbReference type="InterPro" id="IPR018097">
    <property type="entry name" value="EGF_Ca-bd_CS"/>
</dbReference>
<comment type="subcellular location">
    <subcellularLocation>
        <location evidence="1">Membrane</location>
        <topology evidence="1">Single-pass type I membrane protein</topology>
    </subcellularLocation>
</comment>
<dbReference type="PROSITE" id="PS50011">
    <property type="entry name" value="PROTEIN_KINASE_DOM"/>
    <property type="match status" value="1"/>
</dbReference>
<proteinExistence type="predicted"/>
<evidence type="ECO:0000256" key="4">
    <source>
        <dbReference type="ARBA" id="ARBA00022679"/>
    </source>
</evidence>
<dbReference type="EMBL" id="CM010721">
    <property type="protein sequence ID" value="RZC71685.1"/>
    <property type="molecule type" value="Genomic_DNA"/>
</dbReference>
<dbReference type="Gene3D" id="3.30.200.20">
    <property type="entry name" value="Phosphorylase Kinase, domain 1"/>
    <property type="match status" value="1"/>
</dbReference>
<keyword evidence="2" id="KW-0723">Serine/threonine-protein kinase</keyword>
<feature type="signal peptide" evidence="18">
    <location>
        <begin position="1"/>
        <end position="26"/>
    </location>
</feature>
<dbReference type="FunFam" id="1.10.510.10:FF:000084">
    <property type="entry name" value="Wall-associated receptor kinase 2"/>
    <property type="match status" value="1"/>
</dbReference>
<keyword evidence="4" id="KW-0808">Transferase</keyword>
<dbReference type="InterPro" id="IPR001881">
    <property type="entry name" value="EGF-like_Ca-bd_dom"/>
</dbReference>
<dbReference type="InterPro" id="IPR045274">
    <property type="entry name" value="WAK-like"/>
</dbReference>
<keyword evidence="13" id="KW-1015">Disulfide bond</keyword>
<dbReference type="SMART" id="SM00179">
    <property type="entry name" value="EGF_CA"/>
    <property type="match status" value="1"/>
</dbReference>
<dbReference type="GO" id="GO:0005524">
    <property type="term" value="F:ATP binding"/>
    <property type="evidence" value="ECO:0007669"/>
    <property type="project" value="UniProtKB-UniRule"/>
</dbReference>
<dbReference type="PROSITE" id="PS50026">
    <property type="entry name" value="EGF_3"/>
    <property type="match status" value="1"/>
</dbReference>
<dbReference type="CDD" id="cd00054">
    <property type="entry name" value="EGF_CA"/>
    <property type="match status" value="1"/>
</dbReference>
<dbReference type="InterPro" id="IPR025287">
    <property type="entry name" value="WAK_GUB"/>
</dbReference>
<feature type="binding site" evidence="16">
    <location>
        <position position="480"/>
    </location>
    <ligand>
        <name>ATP</name>
        <dbReference type="ChEBI" id="CHEBI:30616"/>
    </ligand>
</feature>
<keyword evidence="7" id="KW-0677">Repeat</keyword>
<feature type="domain" description="Protein kinase" evidence="19">
    <location>
        <begin position="451"/>
        <end position="729"/>
    </location>
</feature>
<evidence type="ECO:0000256" key="6">
    <source>
        <dbReference type="ARBA" id="ARBA00022729"/>
    </source>
</evidence>
<dbReference type="InterPro" id="IPR011009">
    <property type="entry name" value="Kinase-like_dom_sf"/>
</dbReference>
<dbReference type="Gramene" id="RZC71685">
    <property type="protein sequence ID" value="RZC71685"/>
    <property type="gene ID" value="C5167_034841"/>
</dbReference>
<evidence type="ECO:0000259" key="20">
    <source>
        <dbReference type="PROSITE" id="PS50026"/>
    </source>
</evidence>
<keyword evidence="6 18" id="KW-0732">Signal</keyword>
<dbReference type="SUPFAM" id="SSF57184">
    <property type="entry name" value="Growth factor receptor domain"/>
    <property type="match status" value="1"/>
</dbReference>
<evidence type="ECO:0000313" key="22">
    <source>
        <dbReference type="Proteomes" id="UP000316621"/>
    </source>
</evidence>
<comment type="caution">
    <text evidence="15">Lacks conserved residue(s) required for the propagation of feature annotation.</text>
</comment>
<dbReference type="PROSITE" id="PS01187">
    <property type="entry name" value="EGF_CA"/>
    <property type="match status" value="1"/>
</dbReference>
<evidence type="ECO:0000313" key="21">
    <source>
        <dbReference type="EMBL" id="RZC71685.1"/>
    </source>
</evidence>
<evidence type="ECO:0000256" key="9">
    <source>
        <dbReference type="ARBA" id="ARBA00022777"/>
    </source>
</evidence>
<evidence type="ECO:0000256" key="15">
    <source>
        <dbReference type="PROSITE-ProRule" id="PRU00076"/>
    </source>
</evidence>
<dbReference type="GO" id="GO:0005886">
    <property type="term" value="C:plasma membrane"/>
    <property type="evidence" value="ECO:0007669"/>
    <property type="project" value="TreeGrafter"/>
</dbReference>
<feature type="chain" id="PRO_5021435730" description="Protein kinase domain-containing protein" evidence="18">
    <location>
        <begin position="27"/>
        <end position="767"/>
    </location>
</feature>
<dbReference type="FunFam" id="3.30.200.20:FF:000043">
    <property type="entry name" value="Wall-associated receptor kinase 2"/>
    <property type="match status" value="1"/>
</dbReference>
<feature type="transmembrane region" description="Helical" evidence="17">
    <location>
        <begin position="379"/>
        <end position="401"/>
    </location>
</feature>
<evidence type="ECO:0000256" key="5">
    <source>
        <dbReference type="ARBA" id="ARBA00022692"/>
    </source>
</evidence>
<reference evidence="21 22" key="1">
    <citation type="journal article" date="2018" name="Science">
        <title>The opium poppy genome and morphinan production.</title>
        <authorList>
            <person name="Guo L."/>
            <person name="Winzer T."/>
            <person name="Yang X."/>
            <person name="Li Y."/>
            <person name="Ning Z."/>
            <person name="He Z."/>
            <person name="Teodor R."/>
            <person name="Lu Y."/>
            <person name="Bowser T.A."/>
            <person name="Graham I.A."/>
            <person name="Ye K."/>
        </authorList>
    </citation>
    <scope>NUCLEOTIDE SEQUENCE [LARGE SCALE GENOMIC DNA]</scope>
    <source>
        <strain evidence="22">cv. HN1</strain>
        <tissue evidence="21">Leaves</tissue>
    </source>
</reference>
<dbReference type="InterPro" id="IPR017441">
    <property type="entry name" value="Protein_kinase_ATP_BS"/>
</dbReference>
<keyword evidence="11 17" id="KW-1133">Transmembrane helix</keyword>
<dbReference type="CDD" id="cd14066">
    <property type="entry name" value="STKc_IRAK"/>
    <property type="match status" value="1"/>
</dbReference>
<keyword evidence="12 17" id="KW-0472">Membrane</keyword>
<keyword evidence="8 16" id="KW-0547">Nucleotide-binding</keyword>
<dbReference type="PROSITE" id="PS00010">
    <property type="entry name" value="ASX_HYDROXYL"/>
    <property type="match status" value="1"/>
</dbReference>
<evidence type="ECO:0000256" key="12">
    <source>
        <dbReference type="ARBA" id="ARBA00023136"/>
    </source>
</evidence>
<keyword evidence="3 15" id="KW-0245">EGF-like domain</keyword>